<evidence type="ECO:0000313" key="1">
    <source>
        <dbReference type="EMBL" id="MBA0596780.1"/>
    </source>
</evidence>
<sequence length="16" mass="1796">MCKSTLGIGCYNCCWN</sequence>
<protein>
    <submittedName>
        <fullName evidence="1">Uncharacterized protein</fullName>
    </submittedName>
</protein>
<gene>
    <name evidence="1" type="ORF">Gorai_013589</name>
</gene>
<proteinExistence type="predicted"/>
<dbReference type="EMBL" id="JABEZZ010000009">
    <property type="protein sequence ID" value="MBA0596780.1"/>
    <property type="molecule type" value="Genomic_DNA"/>
</dbReference>
<accession>A0A7J8Q694</accession>
<dbReference type="AlphaFoldDB" id="A0A7J8Q694"/>
<dbReference type="Proteomes" id="UP000593578">
    <property type="component" value="Unassembled WGS sequence"/>
</dbReference>
<comment type="caution">
    <text evidence="1">The sequence shown here is derived from an EMBL/GenBank/DDBJ whole genome shotgun (WGS) entry which is preliminary data.</text>
</comment>
<organism evidence="1 2">
    <name type="scientific">Gossypium raimondii</name>
    <name type="common">Peruvian cotton</name>
    <name type="synonym">Gossypium klotzschianum subsp. raimondii</name>
    <dbReference type="NCBI Taxonomy" id="29730"/>
    <lineage>
        <taxon>Eukaryota</taxon>
        <taxon>Viridiplantae</taxon>
        <taxon>Streptophyta</taxon>
        <taxon>Embryophyta</taxon>
        <taxon>Tracheophyta</taxon>
        <taxon>Spermatophyta</taxon>
        <taxon>Magnoliopsida</taxon>
        <taxon>eudicotyledons</taxon>
        <taxon>Gunneridae</taxon>
        <taxon>Pentapetalae</taxon>
        <taxon>rosids</taxon>
        <taxon>malvids</taxon>
        <taxon>Malvales</taxon>
        <taxon>Malvaceae</taxon>
        <taxon>Malvoideae</taxon>
        <taxon>Gossypium</taxon>
    </lineage>
</organism>
<name>A0A7J8Q694_GOSRA</name>
<reference evidence="1 2" key="1">
    <citation type="journal article" date="2019" name="Genome Biol. Evol.">
        <title>Insights into the evolution of the New World diploid cottons (Gossypium, subgenus Houzingenia) based on genome sequencing.</title>
        <authorList>
            <person name="Grover C.E."/>
            <person name="Arick M.A. 2nd"/>
            <person name="Thrash A."/>
            <person name="Conover J.L."/>
            <person name="Sanders W.S."/>
            <person name="Peterson D.G."/>
            <person name="Frelichowski J.E."/>
            <person name="Scheffler J.A."/>
            <person name="Scheffler B.E."/>
            <person name="Wendel J.F."/>
        </authorList>
    </citation>
    <scope>NUCLEOTIDE SEQUENCE [LARGE SCALE GENOMIC DNA]</scope>
    <source>
        <strain evidence="1">8</strain>
        <tissue evidence="1">Leaf</tissue>
    </source>
</reference>
<evidence type="ECO:0000313" key="2">
    <source>
        <dbReference type="Proteomes" id="UP000593578"/>
    </source>
</evidence>